<dbReference type="InterPro" id="IPR023753">
    <property type="entry name" value="FAD/NAD-binding_dom"/>
</dbReference>
<dbReference type="InterPro" id="IPR036188">
    <property type="entry name" value="FAD/NAD-bd_sf"/>
</dbReference>
<dbReference type="GO" id="GO:0016491">
    <property type="term" value="F:oxidoreductase activity"/>
    <property type="evidence" value="ECO:0007669"/>
    <property type="project" value="UniProtKB-KW"/>
</dbReference>
<evidence type="ECO:0000256" key="2">
    <source>
        <dbReference type="ARBA" id="ARBA00022630"/>
    </source>
</evidence>
<protein>
    <recommendedName>
        <fullName evidence="4">FAD/NAD(P)-binding domain-containing protein</fullName>
    </recommendedName>
</protein>
<gene>
    <name evidence="5" type="ORF">GT037_000441</name>
</gene>
<reference evidence="5" key="2">
    <citation type="submission" date="2020-08" db="EMBL/GenBank/DDBJ databases">
        <title>Draft Genome Sequence of Cumin Blight Pathogen Alternaria burnsii.</title>
        <authorList>
            <person name="Feng Z."/>
        </authorList>
    </citation>
    <scope>NUCLEOTIDE SEQUENCE</scope>
    <source>
        <strain evidence="5">CBS107.38</strain>
    </source>
</reference>
<dbReference type="PANTHER" id="PTHR48105">
    <property type="entry name" value="THIOREDOXIN REDUCTASE 1-RELATED-RELATED"/>
    <property type="match status" value="1"/>
</dbReference>
<dbReference type="InterPro" id="IPR050097">
    <property type="entry name" value="Ferredoxin-NADP_redctase_2"/>
</dbReference>
<comment type="similarity">
    <text evidence="1">Belongs to the class-II pyridine nucleotide-disulfide oxidoreductase family.</text>
</comment>
<dbReference type="GO" id="GO:0097237">
    <property type="term" value="P:cellular response to toxic substance"/>
    <property type="evidence" value="ECO:0007669"/>
    <property type="project" value="UniProtKB-ARBA"/>
</dbReference>
<evidence type="ECO:0000259" key="4">
    <source>
        <dbReference type="Pfam" id="PF07992"/>
    </source>
</evidence>
<accession>A0A8H7BCA9</accession>
<dbReference type="Proteomes" id="UP000596902">
    <property type="component" value="Unassembled WGS sequence"/>
</dbReference>
<dbReference type="Pfam" id="PF07992">
    <property type="entry name" value="Pyr_redox_2"/>
    <property type="match status" value="2"/>
</dbReference>
<keyword evidence="6" id="KW-1185">Reference proteome</keyword>
<dbReference type="EMBL" id="JAAABM010000001">
    <property type="protein sequence ID" value="KAF7681465.1"/>
    <property type="molecule type" value="Genomic_DNA"/>
</dbReference>
<dbReference type="PRINTS" id="PR00469">
    <property type="entry name" value="PNDRDTASEII"/>
</dbReference>
<evidence type="ECO:0000313" key="5">
    <source>
        <dbReference type="EMBL" id="KAF7681465.1"/>
    </source>
</evidence>
<comment type="caution">
    <text evidence="5">The sequence shown here is derived from an EMBL/GenBank/DDBJ whole genome shotgun (WGS) entry which is preliminary data.</text>
</comment>
<feature type="domain" description="FAD/NAD(P)-binding" evidence="4">
    <location>
        <begin position="8"/>
        <end position="135"/>
    </location>
</feature>
<name>A0A8H7BCA9_9PLEO</name>
<reference evidence="5" key="1">
    <citation type="submission" date="2020-01" db="EMBL/GenBank/DDBJ databases">
        <authorList>
            <person name="Feng Z.H.Z."/>
        </authorList>
    </citation>
    <scope>NUCLEOTIDE SEQUENCE</scope>
    <source>
        <strain evidence="5">CBS107.38</strain>
    </source>
</reference>
<evidence type="ECO:0000256" key="3">
    <source>
        <dbReference type="ARBA" id="ARBA00023002"/>
    </source>
</evidence>
<dbReference type="Gene3D" id="3.50.50.60">
    <property type="entry name" value="FAD/NAD(P)-binding domain"/>
    <property type="match status" value="2"/>
</dbReference>
<keyword evidence="3" id="KW-0560">Oxidoreductase</keyword>
<organism evidence="5 6">
    <name type="scientific">Alternaria burnsii</name>
    <dbReference type="NCBI Taxonomy" id="1187904"/>
    <lineage>
        <taxon>Eukaryota</taxon>
        <taxon>Fungi</taxon>
        <taxon>Dikarya</taxon>
        <taxon>Ascomycota</taxon>
        <taxon>Pezizomycotina</taxon>
        <taxon>Dothideomycetes</taxon>
        <taxon>Pleosporomycetidae</taxon>
        <taxon>Pleosporales</taxon>
        <taxon>Pleosporineae</taxon>
        <taxon>Pleosporaceae</taxon>
        <taxon>Alternaria</taxon>
        <taxon>Alternaria sect. Alternaria</taxon>
    </lineage>
</organism>
<dbReference type="AlphaFoldDB" id="A0A8H7BCA9"/>
<sequence length="321" mass="34859">MPLSSVLDVLIIGSGPAGLGAALALGRVFRSAAVFDSKYFRNSASSHAHTVPTRDHEDPAQIRQLMRQEVMGRYKTITFTDSSAVSVEELDGCFQVVDNGGRKWNGRKVVLATGVIDVLPEIDGFRQAWGKQILHCLYCRGFEESQPTSATSKIGFLLPRDISASDISNTLFYGQLAYQFTGDMTILLNGNTNTATTTALAPALSRGMKPIGKEIREILTTSSSSTATVVFMDGTSESFSWLFYKPAVILAGEFYKALDLKITSQGEIEVSQWQETSKHGIFAAGDCANMFKQIAVASADGIKAGMGANKQILEEDRIKYL</sequence>
<dbReference type="PRINTS" id="PR00368">
    <property type="entry name" value="FADPNR"/>
</dbReference>
<keyword evidence="2" id="KW-0285">Flavoprotein</keyword>
<dbReference type="GeneID" id="62198666"/>
<evidence type="ECO:0000256" key="1">
    <source>
        <dbReference type="ARBA" id="ARBA00009333"/>
    </source>
</evidence>
<evidence type="ECO:0000313" key="6">
    <source>
        <dbReference type="Proteomes" id="UP000596902"/>
    </source>
</evidence>
<dbReference type="SUPFAM" id="SSF51905">
    <property type="entry name" value="FAD/NAD(P)-binding domain"/>
    <property type="match status" value="1"/>
</dbReference>
<feature type="domain" description="FAD/NAD(P)-binding" evidence="4">
    <location>
        <begin position="229"/>
        <end position="301"/>
    </location>
</feature>
<proteinExistence type="inferred from homology"/>
<dbReference type="RefSeq" id="XP_038791344.1">
    <property type="nucleotide sequence ID" value="XM_038925488.1"/>
</dbReference>